<comment type="caution">
    <text evidence="5">The sequence shown here is derived from an EMBL/GenBank/DDBJ whole genome shotgun (WGS) entry which is preliminary data.</text>
</comment>
<comment type="similarity">
    <text evidence="4">Belongs to the heat shock protein 70 family.</text>
</comment>
<dbReference type="Gene3D" id="3.30.420.40">
    <property type="match status" value="2"/>
</dbReference>
<evidence type="ECO:0000256" key="2">
    <source>
        <dbReference type="ARBA" id="ARBA00022741"/>
    </source>
</evidence>
<evidence type="ECO:0000256" key="1">
    <source>
        <dbReference type="ARBA" id="ARBA00004319"/>
    </source>
</evidence>
<dbReference type="FunFam" id="3.90.640.10:FF:000003">
    <property type="entry name" value="Molecular chaperone DnaK"/>
    <property type="match status" value="1"/>
</dbReference>
<dbReference type="PROSITE" id="PS00329">
    <property type="entry name" value="HSP70_2"/>
    <property type="match status" value="1"/>
</dbReference>
<dbReference type="InterPro" id="IPR018181">
    <property type="entry name" value="Heat_shock_70_CS"/>
</dbReference>
<accession>A0A388LU85</accession>
<dbReference type="Proteomes" id="UP000265515">
    <property type="component" value="Unassembled WGS sequence"/>
</dbReference>
<dbReference type="Gene3D" id="3.30.30.30">
    <property type="match status" value="1"/>
</dbReference>
<dbReference type="CDD" id="cd24028">
    <property type="entry name" value="ASKHA_NBD_HSP70_HSPA1-like"/>
    <property type="match status" value="1"/>
</dbReference>
<organism evidence="5 6">
    <name type="scientific">Chara braunii</name>
    <name type="common">Braun's stonewort</name>
    <dbReference type="NCBI Taxonomy" id="69332"/>
    <lineage>
        <taxon>Eukaryota</taxon>
        <taxon>Viridiplantae</taxon>
        <taxon>Streptophyta</taxon>
        <taxon>Charophyceae</taxon>
        <taxon>Charales</taxon>
        <taxon>Characeae</taxon>
        <taxon>Chara</taxon>
    </lineage>
</organism>
<dbReference type="SUPFAM" id="SSF53067">
    <property type="entry name" value="Actin-like ATPase domain"/>
    <property type="match status" value="2"/>
</dbReference>
<dbReference type="STRING" id="69332.A0A388LU85"/>
<dbReference type="SUPFAM" id="SSF100920">
    <property type="entry name" value="Heat shock protein 70kD (HSP70), peptide-binding domain"/>
    <property type="match status" value="1"/>
</dbReference>
<keyword evidence="2 4" id="KW-0547">Nucleotide-binding</keyword>
<comment type="subcellular location">
    <subcellularLocation>
        <location evidence="1">Endoplasmic reticulum lumen</location>
    </subcellularLocation>
</comment>
<dbReference type="PROSITE" id="PS00297">
    <property type="entry name" value="HSP70_1"/>
    <property type="match status" value="1"/>
</dbReference>
<dbReference type="Gene3D" id="3.90.640.10">
    <property type="entry name" value="Actin, Chain A, domain 4"/>
    <property type="match status" value="1"/>
</dbReference>
<sequence length="614" mass="67287">MGSPAVLGIDLGTSFCCAAIYRDKQVDIVPNGIGSRVTPSVVAFNGEKWLVGEAARMFGERHPERCIFEVKRLMGRSFLDPKLTQLKEVWPFEVLAAPGGGVLVRVPGASGNTKELFEPEEISATLLKEMKKIAENFSGGDTIKDAVITVPAYFNDSQREVTKKAGTLAGLNVLRLMNEPTAAAVAYGYQRLIGKAFAGKKIMVFDLGGGTFDVSIIAVREGGREECDFEVLAVEGESHLGGADFDHRLMRHVAAEFERQTKQSILTDRQARAMLRQAVISVKHALSFEEDADIELETRGVEFSMSIDRSAFESLNGDLFRKCIGVVEKVLRGAGIGKHEISEVVLAGGSTRIPKVRELLTKFFDGRRPLQTVQPDEVVAYGAAVQAGLLGSGLRNDDRPTIAISEITSLSIGVEVSLEEMHVIIPKGSPLPAKGAEGYVTVEDFQSKLTFKIYEGERALCRHNRYLGEFTQEGFLPSLANGRTVSQVAMEVNYDGILCATAEAKANHVEVGSKVECRTVLGKDNALAAAVPSHADPDWEAKDKALRATLLSRRNVQSLAWEIRENQFRKMSGAQKAEVNEVLKWLTSERQPAPKSVYDKKFSDLTRLKTRVRK</sequence>
<dbReference type="EMBL" id="BFEA01000538">
    <property type="protein sequence ID" value="GBG85877.1"/>
    <property type="molecule type" value="Genomic_DNA"/>
</dbReference>
<dbReference type="PRINTS" id="PR00301">
    <property type="entry name" value="HEATSHOCK70"/>
</dbReference>
<dbReference type="GO" id="GO:0005788">
    <property type="term" value="C:endoplasmic reticulum lumen"/>
    <property type="evidence" value="ECO:0007669"/>
    <property type="project" value="UniProtKB-SubCell"/>
</dbReference>
<dbReference type="PROSITE" id="PS01036">
    <property type="entry name" value="HSP70_3"/>
    <property type="match status" value="1"/>
</dbReference>
<evidence type="ECO:0000313" key="6">
    <source>
        <dbReference type="Proteomes" id="UP000265515"/>
    </source>
</evidence>
<dbReference type="AlphaFoldDB" id="A0A388LU85"/>
<keyword evidence="3 4" id="KW-0067">ATP-binding</keyword>
<dbReference type="FunFam" id="3.30.30.30:FF:000005">
    <property type="entry name" value="Heat shock protein ssb1"/>
    <property type="match status" value="1"/>
</dbReference>
<evidence type="ECO:0000256" key="3">
    <source>
        <dbReference type="ARBA" id="ARBA00022840"/>
    </source>
</evidence>
<gene>
    <name evidence="5" type="ORF">CBR_g40689</name>
</gene>
<evidence type="ECO:0000313" key="5">
    <source>
        <dbReference type="EMBL" id="GBG85877.1"/>
    </source>
</evidence>
<dbReference type="InterPro" id="IPR029047">
    <property type="entry name" value="HSP70_peptide-bd_sf"/>
</dbReference>
<evidence type="ECO:0000256" key="4">
    <source>
        <dbReference type="RuleBase" id="RU003322"/>
    </source>
</evidence>
<name>A0A388LU85_CHABU</name>
<reference evidence="5 6" key="1">
    <citation type="journal article" date="2018" name="Cell">
        <title>The Chara Genome: Secondary Complexity and Implications for Plant Terrestrialization.</title>
        <authorList>
            <person name="Nishiyama T."/>
            <person name="Sakayama H."/>
            <person name="Vries J.D."/>
            <person name="Buschmann H."/>
            <person name="Saint-Marcoux D."/>
            <person name="Ullrich K.K."/>
            <person name="Haas F.B."/>
            <person name="Vanderstraeten L."/>
            <person name="Becker D."/>
            <person name="Lang D."/>
            <person name="Vosolsobe S."/>
            <person name="Rombauts S."/>
            <person name="Wilhelmsson P.K.I."/>
            <person name="Janitza P."/>
            <person name="Kern R."/>
            <person name="Heyl A."/>
            <person name="Rumpler F."/>
            <person name="Villalobos L.I.A.C."/>
            <person name="Clay J.M."/>
            <person name="Skokan R."/>
            <person name="Toyoda A."/>
            <person name="Suzuki Y."/>
            <person name="Kagoshima H."/>
            <person name="Schijlen E."/>
            <person name="Tajeshwar N."/>
            <person name="Catarino B."/>
            <person name="Hetherington A.J."/>
            <person name="Saltykova A."/>
            <person name="Bonnot C."/>
            <person name="Breuninger H."/>
            <person name="Symeonidi A."/>
            <person name="Radhakrishnan G.V."/>
            <person name="Van Nieuwerburgh F."/>
            <person name="Deforce D."/>
            <person name="Chang C."/>
            <person name="Karol K.G."/>
            <person name="Hedrich R."/>
            <person name="Ulvskov P."/>
            <person name="Glockner G."/>
            <person name="Delwiche C.F."/>
            <person name="Petrasek J."/>
            <person name="Van de Peer Y."/>
            <person name="Friml J."/>
            <person name="Beilby M."/>
            <person name="Dolan L."/>
            <person name="Kohara Y."/>
            <person name="Sugano S."/>
            <person name="Fujiyama A."/>
            <person name="Delaux P.-M."/>
            <person name="Quint M."/>
            <person name="TheiBen G."/>
            <person name="Hagemann M."/>
            <person name="Harholt J."/>
            <person name="Dunand C."/>
            <person name="Zachgo S."/>
            <person name="Langdale J."/>
            <person name="Maumus F."/>
            <person name="Straeten D.V.D."/>
            <person name="Gould S.B."/>
            <person name="Rensing S.A."/>
        </authorList>
    </citation>
    <scope>NUCLEOTIDE SEQUENCE [LARGE SCALE GENOMIC DNA]</scope>
    <source>
        <strain evidence="5 6">S276</strain>
    </source>
</reference>
<dbReference type="InterPro" id="IPR043129">
    <property type="entry name" value="ATPase_NBD"/>
</dbReference>
<dbReference type="Gramene" id="GBG85877">
    <property type="protein sequence ID" value="GBG85877"/>
    <property type="gene ID" value="CBR_g40689"/>
</dbReference>
<protein>
    <submittedName>
        <fullName evidence="5">Uncharacterized protein</fullName>
    </submittedName>
</protein>
<dbReference type="GO" id="GO:0005524">
    <property type="term" value="F:ATP binding"/>
    <property type="evidence" value="ECO:0007669"/>
    <property type="project" value="UniProtKB-KW"/>
</dbReference>
<dbReference type="PANTHER" id="PTHR19375">
    <property type="entry name" value="HEAT SHOCK PROTEIN 70KDA"/>
    <property type="match status" value="1"/>
</dbReference>
<proteinExistence type="inferred from homology"/>
<dbReference type="GO" id="GO:0140662">
    <property type="term" value="F:ATP-dependent protein folding chaperone"/>
    <property type="evidence" value="ECO:0007669"/>
    <property type="project" value="InterPro"/>
</dbReference>
<dbReference type="InterPro" id="IPR013126">
    <property type="entry name" value="Hsp_70_fam"/>
</dbReference>
<dbReference type="Pfam" id="PF00012">
    <property type="entry name" value="HSP70"/>
    <property type="match status" value="1"/>
</dbReference>
<keyword evidence="6" id="KW-1185">Reference proteome</keyword>
<dbReference type="Gene3D" id="2.60.34.10">
    <property type="entry name" value="Substrate Binding Domain Of DNAk, Chain A, domain 1"/>
    <property type="match status" value="1"/>
</dbReference>